<feature type="region of interest" description="Disordered" evidence="2">
    <location>
        <begin position="342"/>
        <end position="429"/>
    </location>
</feature>
<name>A0A7M7IUH0_NASVI</name>
<feature type="coiled-coil region" evidence="1">
    <location>
        <begin position="305"/>
        <end position="342"/>
    </location>
</feature>
<gene>
    <name evidence="3" type="primary">100680216</name>
</gene>
<protein>
    <submittedName>
        <fullName evidence="3">Uncharacterized protein</fullName>
    </submittedName>
</protein>
<dbReference type="AlphaFoldDB" id="A0A7M7IUH0"/>
<evidence type="ECO:0000256" key="2">
    <source>
        <dbReference type="SAM" id="MobiDB-lite"/>
    </source>
</evidence>
<dbReference type="EnsemblMetazoa" id="XM_016988833">
    <property type="protein sequence ID" value="XP_016844322"/>
    <property type="gene ID" value="LOC100680216"/>
</dbReference>
<feature type="coiled-coil region" evidence="1">
    <location>
        <begin position="245"/>
        <end position="272"/>
    </location>
</feature>
<keyword evidence="1" id="KW-0175">Coiled coil</keyword>
<proteinExistence type="predicted"/>
<feature type="compositionally biased region" description="Basic and acidic residues" evidence="2">
    <location>
        <begin position="404"/>
        <end position="429"/>
    </location>
</feature>
<dbReference type="OrthoDB" id="7701148at2759"/>
<dbReference type="SMR" id="A0A7M7IUH0"/>
<accession>A0A7M7IUH0</accession>
<dbReference type="InParanoid" id="A0A7M7IUH0"/>
<organism evidence="3 4">
    <name type="scientific">Nasonia vitripennis</name>
    <name type="common">Parasitic wasp</name>
    <dbReference type="NCBI Taxonomy" id="7425"/>
    <lineage>
        <taxon>Eukaryota</taxon>
        <taxon>Metazoa</taxon>
        <taxon>Ecdysozoa</taxon>
        <taxon>Arthropoda</taxon>
        <taxon>Hexapoda</taxon>
        <taxon>Insecta</taxon>
        <taxon>Pterygota</taxon>
        <taxon>Neoptera</taxon>
        <taxon>Endopterygota</taxon>
        <taxon>Hymenoptera</taxon>
        <taxon>Apocrita</taxon>
        <taxon>Proctotrupomorpha</taxon>
        <taxon>Chalcidoidea</taxon>
        <taxon>Pteromalidae</taxon>
        <taxon>Pteromalinae</taxon>
        <taxon>Nasonia</taxon>
    </lineage>
</organism>
<dbReference type="Proteomes" id="UP000002358">
    <property type="component" value="Chromosome 1"/>
</dbReference>
<evidence type="ECO:0000256" key="1">
    <source>
        <dbReference type="SAM" id="Coils"/>
    </source>
</evidence>
<reference evidence="3" key="1">
    <citation type="submission" date="2021-01" db="UniProtKB">
        <authorList>
            <consortium name="EnsemblMetazoa"/>
        </authorList>
    </citation>
    <scope>IDENTIFICATION</scope>
</reference>
<sequence>MPITKSKVALTIIIHEEYRIMMSRGSSSSSTSYYRPSTCTPRAVSPPRNYRPCHLKLPQLLAAASNAFSQRCSEIDYPTTSWTGCCNSARTSLSAGEEPFVQSRRIAIAFPGKMDQMPLTCRSQSGSPYYTKYLEGKVTTIQEKHQTVLAENANLNNQLSKATARTQELEEKAAQLEEALRREKQQSHVALHHRAVNTAGVASSLEASTSTMAQSFVDRSIQTISLEEVQQTVVDCSNADDADLISISKSELDALENDMKSLRDAVRAKEELWDQAVAREQSYREHLARLSVELITIRQLSDSRLDELQRVEKKLTANNDELRATQKDLALAKKAIVKLQKRQRQAEGSGINQEQPSDDLENKQQLNPQVQSPLAKQRSPKKMHQVQVKDARCTAPIQQRHRPRDYSPRIETMRTKETNVDKDFKDLRV</sequence>
<evidence type="ECO:0000313" key="3">
    <source>
        <dbReference type="EnsemblMetazoa" id="XP_016844322"/>
    </source>
</evidence>
<keyword evidence="4" id="KW-1185">Reference proteome</keyword>
<evidence type="ECO:0000313" key="4">
    <source>
        <dbReference type="Proteomes" id="UP000002358"/>
    </source>
</evidence>
<feature type="coiled-coil region" evidence="1">
    <location>
        <begin position="145"/>
        <end position="186"/>
    </location>
</feature>
<feature type="compositionally biased region" description="Polar residues" evidence="2">
    <location>
        <begin position="363"/>
        <end position="374"/>
    </location>
</feature>